<dbReference type="Proteomes" id="UP000321121">
    <property type="component" value="Unassembled WGS sequence"/>
</dbReference>
<dbReference type="InterPro" id="IPR021529">
    <property type="entry name" value="DUF2798"/>
</dbReference>
<evidence type="ECO:0000313" key="3">
    <source>
        <dbReference type="Proteomes" id="UP000321121"/>
    </source>
</evidence>
<comment type="caution">
    <text evidence="2">The sequence shown here is derived from an EMBL/GenBank/DDBJ whole genome shotgun (WGS) entry which is preliminary data.</text>
</comment>
<feature type="transmembrane region" description="Helical" evidence="1">
    <location>
        <begin position="22"/>
        <end position="46"/>
    </location>
</feature>
<dbReference type="RefSeq" id="WP_046077859.1">
    <property type="nucleotide sequence ID" value="NZ_BJUS01000029.1"/>
</dbReference>
<reference evidence="2 3" key="1">
    <citation type="submission" date="2019-07" db="EMBL/GenBank/DDBJ databases">
        <title>Whole genome shotgun sequence of Halomonas halophila NBRC 102604.</title>
        <authorList>
            <person name="Hosoyama A."/>
            <person name="Uohara A."/>
            <person name="Ohji S."/>
            <person name="Ichikawa N."/>
        </authorList>
    </citation>
    <scope>NUCLEOTIDE SEQUENCE [LARGE SCALE GENOMIC DNA]</scope>
    <source>
        <strain evidence="2 3">NBRC 102604</strain>
    </source>
</reference>
<feature type="transmembrane region" description="Helical" evidence="1">
    <location>
        <begin position="66"/>
        <end position="89"/>
    </location>
</feature>
<organism evidence="2 3">
    <name type="scientific">Halomonas halophila</name>
    <dbReference type="NCBI Taxonomy" id="29573"/>
    <lineage>
        <taxon>Bacteria</taxon>
        <taxon>Pseudomonadati</taxon>
        <taxon>Pseudomonadota</taxon>
        <taxon>Gammaproteobacteria</taxon>
        <taxon>Oceanospirillales</taxon>
        <taxon>Halomonadaceae</taxon>
        <taxon>Halomonas</taxon>
    </lineage>
</organism>
<sequence>MPSRPTQDAAGATRRRGVPTRFAPVVFAFYMSALMTLLMSLVITAVNGGVDAGYPAAVAQAYVRAVPVAFIGVLSVRPLVVRLVAWTLADDGAR</sequence>
<protein>
    <recommendedName>
        <fullName evidence="4">DUF2798 domain-containing protein</fullName>
    </recommendedName>
</protein>
<proteinExistence type="predicted"/>
<accession>A0ABQ0U619</accession>
<evidence type="ECO:0000256" key="1">
    <source>
        <dbReference type="SAM" id="Phobius"/>
    </source>
</evidence>
<keyword evidence="1" id="KW-0812">Transmembrane</keyword>
<evidence type="ECO:0000313" key="2">
    <source>
        <dbReference type="EMBL" id="GEK73825.1"/>
    </source>
</evidence>
<dbReference type="EMBL" id="BJUS01000029">
    <property type="protein sequence ID" value="GEK73825.1"/>
    <property type="molecule type" value="Genomic_DNA"/>
</dbReference>
<dbReference type="Pfam" id="PF11391">
    <property type="entry name" value="DUF2798"/>
    <property type="match status" value="1"/>
</dbReference>
<keyword evidence="1" id="KW-1133">Transmembrane helix</keyword>
<gene>
    <name evidence="2" type="ORF">HHA04nite_23690</name>
</gene>
<evidence type="ECO:0008006" key="4">
    <source>
        <dbReference type="Google" id="ProtNLM"/>
    </source>
</evidence>
<name>A0ABQ0U619_9GAMM</name>
<keyword evidence="3" id="KW-1185">Reference proteome</keyword>
<keyword evidence="1" id="KW-0472">Membrane</keyword>